<dbReference type="Gene3D" id="3.30.70.360">
    <property type="match status" value="1"/>
</dbReference>
<dbReference type="SUPFAM" id="SSF55031">
    <property type="entry name" value="Bacterial exopeptidase dimerisation domain"/>
    <property type="match status" value="1"/>
</dbReference>
<keyword evidence="4" id="KW-0479">Metal-binding</keyword>
<dbReference type="PANTHER" id="PTHR43808">
    <property type="entry name" value="ACETYLORNITHINE DEACETYLASE"/>
    <property type="match status" value="1"/>
</dbReference>
<dbReference type="InterPro" id="IPR010182">
    <property type="entry name" value="ArgE/DapE"/>
</dbReference>
<dbReference type="Pfam" id="PF07687">
    <property type="entry name" value="M20_dimer"/>
    <property type="match status" value="1"/>
</dbReference>
<reference evidence="9" key="2">
    <citation type="submission" date="2020-09" db="EMBL/GenBank/DDBJ databases">
        <authorList>
            <person name="Sun Q."/>
            <person name="Kim S."/>
        </authorList>
    </citation>
    <scope>NUCLEOTIDE SEQUENCE</scope>
    <source>
        <strain evidence="9">KCTC 42651</strain>
    </source>
</reference>
<dbReference type="InterPro" id="IPR033687">
    <property type="entry name" value="YodQ-like"/>
</dbReference>
<gene>
    <name evidence="9" type="ORF">GCM10017083_29090</name>
</gene>
<dbReference type="NCBIfam" id="NF005306">
    <property type="entry name" value="PRK06837.1"/>
    <property type="match status" value="1"/>
</dbReference>
<comment type="cofactor">
    <cofactor evidence="2">
        <name>Zn(2+)</name>
        <dbReference type="ChEBI" id="CHEBI:29105"/>
    </cofactor>
</comment>
<feature type="domain" description="Peptidase M20 dimerisation" evidence="8">
    <location>
        <begin position="211"/>
        <end position="323"/>
    </location>
</feature>
<dbReference type="RefSeq" id="WP_189990811.1">
    <property type="nucleotide sequence ID" value="NZ_BMZS01000006.1"/>
</dbReference>
<evidence type="ECO:0000256" key="6">
    <source>
        <dbReference type="ARBA" id="ARBA00022833"/>
    </source>
</evidence>
<dbReference type="InterPro" id="IPR011650">
    <property type="entry name" value="Peptidase_M20_dimer"/>
</dbReference>
<keyword evidence="6" id="KW-0862">Zinc</keyword>
<comment type="similarity">
    <text evidence="3">Belongs to the peptidase M20A family.</text>
</comment>
<dbReference type="Proteomes" id="UP000630353">
    <property type="component" value="Unassembled WGS sequence"/>
</dbReference>
<dbReference type="Pfam" id="PF01546">
    <property type="entry name" value="Peptidase_M20"/>
    <property type="match status" value="1"/>
</dbReference>
<dbReference type="EMBL" id="BMZS01000006">
    <property type="protein sequence ID" value="GHD53007.1"/>
    <property type="molecule type" value="Genomic_DNA"/>
</dbReference>
<keyword evidence="5" id="KW-0378">Hydrolase</keyword>
<keyword evidence="10" id="KW-1185">Reference proteome</keyword>
<dbReference type="Gene3D" id="3.40.630.10">
    <property type="entry name" value="Zn peptidases"/>
    <property type="match status" value="1"/>
</dbReference>
<dbReference type="InterPro" id="IPR050072">
    <property type="entry name" value="Peptidase_M20A"/>
</dbReference>
<sequence length="435" mass="47550">MNADPKAALGEDLVRRICDAVDAGFDDQIAFLQELVRRPSVRGQEHLAQDLMFQAMNERGYEMDRWKVDPKDIEHHPGFSPVAVDYAHAWNVVGTHRPRNETGRSLVLNGHVDVVPTGPLDMWTDPPFAAVIKGDWMYGRGAGDMKAGVVANLFAMDALRRAGLQPAATVHMETVCEEESTGNGALATLVRGYRADAALISEPSGGKMTRATMGVQWFQVKVRGHPVHVAQAGTGSNAIQAAMDLVPALKAVEAKWNARKAGTKHYDVHAHPVNMNVGKIAGGDWASSVPAWCTMDCRISIFPGFKPEEMQRDIEDAVRKAASGHPFLSNNPPEIVWNGFFTEGYDLEPGSDAETVLSRCHERISGAKPVDYVATAYIDSRVFVLYADMPCMVYGPICEDAHGFDERVNIPSIREATKAIALFIAEWCGVEPVQA</sequence>
<evidence type="ECO:0000313" key="9">
    <source>
        <dbReference type="EMBL" id="GHD53007.1"/>
    </source>
</evidence>
<evidence type="ECO:0000259" key="8">
    <source>
        <dbReference type="Pfam" id="PF07687"/>
    </source>
</evidence>
<dbReference type="SUPFAM" id="SSF53187">
    <property type="entry name" value="Zn-dependent exopeptidases"/>
    <property type="match status" value="1"/>
</dbReference>
<comment type="cofactor">
    <cofactor evidence="1">
        <name>Co(2+)</name>
        <dbReference type="ChEBI" id="CHEBI:48828"/>
    </cofactor>
</comment>
<reference evidence="9" key="1">
    <citation type="journal article" date="2014" name="Int. J. Syst. Evol. Microbiol.">
        <title>Complete genome sequence of Corynebacterium casei LMG S-19264T (=DSM 44701T), isolated from a smear-ripened cheese.</title>
        <authorList>
            <consortium name="US DOE Joint Genome Institute (JGI-PGF)"/>
            <person name="Walter F."/>
            <person name="Albersmeier A."/>
            <person name="Kalinowski J."/>
            <person name="Ruckert C."/>
        </authorList>
    </citation>
    <scope>NUCLEOTIDE SEQUENCE</scope>
    <source>
        <strain evidence="9">KCTC 42651</strain>
    </source>
</reference>
<keyword evidence="7" id="KW-0170">Cobalt</keyword>
<dbReference type="GO" id="GO:0016787">
    <property type="term" value="F:hydrolase activity"/>
    <property type="evidence" value="ECO:0007669"/>
    <property type="project" value="UniProtKB-KW"/>
</dbReference>
<evidence type="ECO:0000256" key="2">
    <source>
        <dbReference type="ARBA" id="ARBA00001947"/>
    </source>
</evidence>
<evidence type="ECO:0000256" key="7">
    <source>
        <dbReference type="ARBA" id="ARBA00023285"/>
    </source>
</evidence>
<evidence type="ECO:0000313" key="10">
    <source>
        <dbReference type="Proteomes" id="UP000630353"/>
    </source>
</evidence>
<evidence type="ECO:0000256" key="5">
    <source>
        <dbReference type="ARBA" id="ARBA00022801"/>
    </source>
</evidence>
<proteinExistence type="inferred from homology"/>
<dbReference type="InterPro" id="IPR002933">
    <property type="entry name" value="Peptidase_M20"/>
</dbReference>
<evidence type="ECO:0000256" key="3">
    <source>
        <dbReference type="ARBA" id="ARBA00006247"/>
    </source>
</evidence>
<protein>
    <submittedName>
        <fullName evidence="9">Acetylornithine deacetylase</fullName>
    </submittedName>
</protein>
<dbReference type="AlphaFoldDB" id="A0A918XT16"/>
<dbReference type="InterPro" id="IPR036264">
    <property type="entry name" value="Bact_exopeptidase_dim_dom"/>
</dbReference>
<dbReference type="PANTHER" id="PTHR43808:SF25">
    <property type="entry name" value="PEPTIDASE M20 DIMERISATION DOMAIN-CONTAINING PROTEIN"/>
    <property type="match status" value="1"/>
</dbReference>
<dbReference type="NCBIfam" id="TIGR01910">
    <property type="entry name" value="DapE-ArgE"/>
    <property type="match status" value="1"/>
</dbReference>
<comment type="caution">
    <text evidence="9">The sequence shown here is derived from an EMBL/GenBank/DDBJ whole genome shotgun (WGS) entry which is preliminary data.</text>
</comment>
<dbReference type="CDD" id="cd03895">
    <property type="entry name" value="M20_ArgE_DapE-like"/>
    <property type="match status" value="1"/>
</dbReference>
<organism evidence="9 10">
    <name type="scientific">Thalassobaculum fulvum</name>
    <dbReference type="NCBI Taxonomy" id="1633335"/>
    <lineage>
        <taxon>Bacteria</taxon>
        <taxon>Pseudomonadati</taxon>
        <taxon>Pseudomonadota</taxon>
        <taxon>Alphaproteobacteria</taxon>
        <taxon>Rhodospirillales</taxon>
        <taxon>Thalassobaculaceae</taxon>
        <taxon>Thalassobaculum</taxon>
    </lineage>
</organism>
<name>A0A918XT16_9PROT</name>
<evidence type="ECO:0000256" key="4">
    <source>
        <dbReference type="ARBA" id="ARBA00022723"/>
    </source>
</evidence>
<evidence type="ECO:0000256" key="1">
    <source>
        <dbReference type="ARBA" id="ARBA00001941"/>
    </source>
</evidence>
<dbReference type="GO" id="GO:0046872">
    <property type="term" value="F:metal ion binding"/>
    <property type="evidence" value="ECO:0007669"/>
    <property type="project" value="UniProtKB-KW"/>
</dbReference>
<accession>A0A918XT16</accession>